<dbReference type="InterPro" id="IPR036942">
    <property type="entry name" value="Beta-barrel_TonB_sf"/>
</dbReference>
<evidence type="ECO:0000256" key="4">
    <source>
        <dbReference type="ARBA" id="ARBA00022692"/>
    </source>
</evidence>
<protein>
    <submittedName>
        <fullName evidence="10">TonB-linked SusC/RagA family outer membrane protein</fullName>
    </submittedName>
</protein>
<keyword evidence="11" id="KW-1185">Reference proteome</keyword>
<evidence type="ECO:0000259" key="9">
    <source>
        <dbReference type="Pfam" id="PF07715"/>
    </source>
</evidence>
<evidence type="ECO:0000256" key="8">
    <source>
        <dbReference type="SAM" id="Phobius"/>
    </source>
</evidence>
<keyword evidence="6 7" id="KW-0998">Cell outer membrane</keyword>
<dbReference type="InterPro" id="IPR012910">
    <property type="entry name" value="Plug_dom"/>
</dbReference>
<dbReference type="Gene3D" id="2.170.130.10">
    <property type="entry name" value="TonB-dependent receptor, plug domain"/>
    <property type="match status" value="1"/>
</dbReference>
<evidence type="ECO:0000256" key="7">
    <source>
        <dbReference type="PROSITE-ProRule" id="PRU01360"/>
    </source>
</evidence>
<keyword evidence="5 7" id="KW-0472">Membrane</keyword>
<evidence type="ECO:0000313" key="10">
    <source>
        <dbReference type="EMBL" id="TYP94632.1"/>
    </source>
</evidence>
<dbReference type="NCBIfam" id="TIGR04057">
    <property type="entry name" value="SusC_RagA_signa"/>
    <property type="match status" value="1"/>
</dbReference>
<dbReference type="InterPro" id="IPR039426">
    <property type="entry name" value="TonB-dep_rcpt-like"/>
</dbReference>
<organism evidence="10 11">
    <name type="scientific">Sphingobacterium allocomposti</name>
    <dbReference type="NCBI Taxonomy" id="415956"/>
    <lineage>
        <taxon>Bacteria</taxon>
        <taxon>Pseudomonadati</taxon>
        <taxon>Bacteroidota</taxon>
        <taxon>Sphingobacteriia</taxon>
        <taxon>Sphingobacteriales</taxon>
        <taxon>Sphingobacteriaceae</taxon>
        <taxon>Sphingobacterium</taxon>
    </lineage>
</organism>
<dbReference type="Gene3D" id="2.40.170.20">
    <property type="entry name" value="TonB-dependent receptor, beta-barrel domain"/>
    <property type="match status" value="1"/>
</dbReference>
<feature type="transmembrane region" description="Helical" evidence="8">
    <location>
        <begin position="61"/>
        <end position="79"/>
    </location>
</feature>
<feature type="domain" description="TonB-dependent receptor plug" evidence="9">
    <location>
        <begin position="189"/>
        <end position="311"/>
    </location>
</feature>
<dbReference type="Proteomes" id="UP000325105">
    <property type="component" value="Unassembled WGS sequence"/>
</dbReference>
<dbReference type="InterPro" id="IPR023996">
    <property type="entry name" value="TonB-dep_OMP_SusC/RagA"/>
</dbReference>
<dbReference type="InterPro" id="IPR037066">
    <property type="entry name" value="Plug_dom_sf"/>
</dbReference>
<evidence type="ECO:0000256" key="1">
    <source>
        <dbReference type="ARBA" id="ARBA00004571"/>
    </source>
</evidence>
<evidence type="ECO:0000256" key="6">
    <source>
        <dbReference type="ARBA" id="ARBA00023237"/>
    </source>
</evidence>
<evidence type="ECO:0000256" key="2">
    <source>
        <dbReference type="ARBA" id="ARBA00022448"/>
    </source>
</evidence>
<gene>
    <name evidence="10" type="ORF">BC792_11140</name>
</gene>
<dbReference type="GO" id="GO:0009279">
    <property type="term" value="C:cell outer membrane"/>
    <property type="evidence" value="ECO:0007669"/>
    <property type="project" value="UniProtKB-SubCell"/>
</dbReference>
<dbReference type="Pfam" id="PF13715">
    <property type="entry name" value="CarbopepD_reg_2"/>
    <property type="match status" value="1"/>
</dbReference>
<keyword evidence="4 7" id="KW-0812">Transmembrane</keyword>
<dbReference type="SUPFAM" id="SSF56935">
    <property type="entry name" value="Porins"/>
    <property type="match status" value="1"/>
</dbReference>
<comment type="subcellular location">
    <subcellularLocation>
        <location evidence="1 7">Cell outer membrane</location>
        <topology evidence="1 7">Multi-pass membrane protein</topology>
    </subcellularLocation>
</comment>
<sequence length="1064" mass="118322">MNNFYKGGRGLSFFKHLFRLFKSRNNRSRTLYGIAIRLCFLMTLSFSIRSFSLMVLKNIRILSLGFLCFMLFSLPMAWAQSAETRAAERQKTVLTGEVLCRKNATPLESVSISTKSGVYIGRTGTKGRFEFSVPSGVNVLLFSRVGYKSLEYNIDENEQNPIQITLDTLENILDEAVVIGYGSTTRRLSTGSVTKVSAKEIERQPVSNPMLALQGLVPGLEVSPSSGISGASVNLKIRGTGSLAQGTEPLVVLNGNPIAVNGQEISQLVNPTGSNGISLFNGINPADIESIEVLKDADATAIYGSRGANGVILITTKRNAGGDLKVEIYANNGISVPSNPMKLLNTTEYLMMRREALANSNMEINETNAPDLVGVDTMRYTDFRKQLSGATKRNQDWNIGLSGGSGLTTFRINSNFQRENFQVSNDRGSKRYAISSNIHHYSKDRRFDLDLGVNFSQNESNLTVYDPSVYLTMPPHIVLQNTDGGMNWMMGSATFRSLGLTNPLGQFENTYQGTFKNLISNLSLGYRVRDDLRLKISSGYTWGNNTENSFYPSTGIDPSTAVLPSAQSAAGSNHSWIVEPQLLYNKRLGKHNIDGLLGASIQQSEGRNTTLIGTNFVDDLFLGDMTSAGTLRPSFSETQYKYAALFTRLGYQYNKKYLVNLSARRDGSSRFGPGTRYATFYSAAAAWIFSEEPIFRSLLPGISYGKIRGSVGQTGNDRIGNYMFMDTWSSLGDAYNGIAGVQPTRLFNPDYSWEKNRKAEVALELGTWEDRLLFSLSHYRNESSNQLISYALPFQTGFSTINRNWDATIRNRGWEITLDGRLIEKEKISWNVRLNLSVHKNRLTAFPGLETSSYARRYVIGEPLSVRRVYKYLGIDREEGIYTFEDVNGDGVWNVDDQTVLVNTDPQFFGGLSSTLNYKRWTLGLVFDFRVQRGLSYIASLTSPPGYSVMNHPTAVLDRWRVPGDEATFQRFAASSADPAYAAAQRFLSSDAVIVDASYVKLRNCYLSYTWQRSGTNVFRMVNVFLTAQNLLTFSGYEGGDPEIQNPFITSPMRVTSLGLKLNF</sequence>
<name>A0A5S5DIS6_9SPHI</name>
<comment type="similarity">
    <text evidence="7">Belongs to the TonB-dependent receptor family.</text>
</comment>
<accession>A0A5S5DIS6</accession>
<dbReference type="NCBIfam" id="TIGR04056">
    <property type="entry name" value="OMP_RagA_SusC"/>
    <property type="match status" value="1"/>
</dbReference>
<keyword evidence="2 7" id="KW-0813">Transport</keyword>
<evidence type="ECO:0000256" key="5">
    <source>
        <dbReference type="ARBA" id="ARBA00023136"/>
    </source>
</evidence>
<keyword evidence="3 7" id="KW-1134">Transmembrane beta strand</keyword>
<proteinExistence type="inferred from homology"/>
<dbReference type="OrthoDB" id="9768177at2"/>
<dbReference type="InterPro" id="IPR008969">
    <property type="entry name" value="CarboxyPept-like_regulatory"/>
</dbReference>
<dbReference type="InterPro" id="IPR023997">
    <property type="entry name" value="TonB-dep_OMP_SusC/RagA_CS"/>
</dbReference>
<dbReference type="AlphaFoldDB" id="A0A5S5DIS6"/>
<reference evidence="10 11" key="1">
    <citation type="submission" date="2019-07" db="EMBL/GenBank/DDBJ databases">
        <title>Genomic Encyclopedia of Archaeal and Bacterial Type Strains, Phase II (KMG-II): from individual species to whole genera.</title>
        <authorList>
            <person name="Goeker M."/>
        </authorList>
    </citation>
    <scope>NUCLEOTIDE SEQUENCE [LARGE SCALE GENOMIC DNA]</scope>
    <source>
        <strain evidence="10 11">DSM 18850</strain>
    </source>
</reference>
<evidence type="ECO:0000256" key="3">
    <source>
        <dbReference type="ARBA" id="ARBA00022452"/>
    </source>
</evidence>
<keyword evidence="8" id="KW-1133">Transmembrane helix</keyword>
<dbReference type="EMBL" id="VNHX01000011">
    <property type="protein sequence ID" value="TYP94632.1"/>
    <property type="molecule type" value="Genomic_DNA"/>
</dbReference>
<dbReference type="Pfam" id="PF07715">
    <property type="entry name" value="Plug"/>
    <property type="match status" value="1"/>
</dbReference>
<evidence type="ECO:0000313" key="11">
    <source>
        <dbReference type="Proteomes" id="UP000325105"/>
    </source>
</evidence>
<dbReference type="PROSITE" id="PS52016">
    <property type="entry name" value="TONB_DEPENDENT_REC_3"/>
    <property type="match status" value="1"/>
</dbReference>
<feature type="transmembrane region" description="Helical" evidence="8">
    <location>
        <begin position="30"/>
        <end position="49"/>
    </location>
</feature>
<dbReference type="SUPFAM" id="SSF49464">
    <property type="entry name" value="Carboxypeptidase regulatory domain-like"/>
    <property type="match status" value="1"/>
</dbReference>
<comment type="caution">
    <text evidence="10">The sequence shown here is derived from an EMBL/GenBank/DDBJ whole genome shotgun (WGS) entry which is preliminary data.</text>
</comment>